<dbReference type="Gene3D" id="3.30.160.60">
    <property type="entry name" value="Classic Zinc Finger"/>
    <property type="match status" value="1"/>
</dbReference>
<dbReference type="EMBL" id="JAWDEY010000009">
    <property type="protein sequence ID" value="KAK6590120.1"/>
    <property type="molecule type" value="Genomic_DNA"/>
</dbReference>
<feature type="domain" description="Matrin-type" evidence="6">
    <location>
        <begin position="11"/>
        <end position="42"/>
    </location>
</feature>
<name>A0AAV9Y2V8_9CRYT</name>
<accession>A0AAV9Y2V8</accession>
<evidence type="ECO:0000256" key="5">
    <source>
        <dbReference type="ARBA" id="ARBA00023242"/>
    </source>
</evidence>
<dbReference type="InterPro" id="IPR003604">
    <property type="entry name" value="Matrin/U1-like-C_Znf_C2H2"/>
</dbReference>
<keyword evidence="7" id="KW-0687">Ribonucleoprotein</keyword>
<organism evidence="7 8">
    <name type="scientific">Cryptosporidium xiaoi</name>
    <dbReference type="NCBI Taxonomy" id="659607"/>
    <lineage>
        <taxon>Eukaryota</taxon>
        <taxon>Sar</taxon>
        <taxon>Alveolata</taxon>
        <taxon>Apicomplexa</taxon>
        <taxon>Conoidasida</taxon>
        <taxon>Coccidia</taxon>
        <taxon>Eucoccidiorida</taxon>
        <taxon>Eimeriorina</taxon>
        <taxon>Cryptosporidiidae</taxon>
        <taxon>Cryptosporidium</taxon>
    </lineage>
</organism>
<dbReference type="GO" id="GO:0008270">
    <property type="term" value="F:zinc ion binding"/>
    <property type="evidence" value="ECO:0007669"/>
    <property type="project" value="UniProtKB-KW"/>
</dbReference>
<dbReference type="SUPFAM" id="SSF57667">
    <property type="entry name" value="beta-beta-alpha zinc fingers"/>
    <property type="match status" value="1"/>
</dbReference>
<dbReference type="GO" id="GO:0005634">
    <property type="term" value="C:nucleus"/>
    <property type="evidence" value="ECO:0007669"/>
    <property type="project" value="UniProtKB-SubCell"/>
</dbReference>
<dbReference type="PROSITE" id="PS50171">
    <property type="entry name" value="ZF_MATRIN"/>
    <property type="match status" value="1"/>
</dbReference>
<dbReference type="GO" id="GO:0003676">
    <property type="term" value="F:nucleic acid binding"/>
    <property type="evidence" value="ECO:0007669"/>
    <property type="project" value="InterPro"/>
</dbReference>
<evidence type="ECO:0000256" key="2">
    <source>
        <dbReference type="ARBA" id="ARBA00022723"/>
    </source>
</evidence>
<evidence type="ECO:0000256" key="3">
    <source>
        <dbReference type="ARBA" id="ARBA00022771"/>
    </source>
</evidence>
<keyword evidence="3" id="KW-0863">Zinc-finger</keyword>
<dbReference type="Proteomes" id="UP001311799">
    <property type="component" value="Unassembled WGS sequence"/>
</dbReference>
<evidence type="ECO:0000313" key="7">
    <source>
        <dbReference type="EMBL" id="KAK6590120.1"/>
    </source>
</evidence>
<dbReference type="GO" id="GO:1990904">
    <property type="term" value="C:ribonucleoprotein complex"/>
    <property type="evidence" value="ECO:0007669"/>
    <property type="project" value="UniProtKB-KW"/>
</dbReference>
<comment type="subcellular location">
    <subcellularLocation>
        <location evidence="1">Nucleus</location>
    </subcellularLocation>
</comment>
<keyword evidence="5" id="KW-0539">Nucleus</keyword>
<evidence type="ECO:0000259" key="6">
    <source>
        <dbReference type="PROSITE" id="PS50171"/>
    </source>
</evidence>
<dbReference type="InterPro" id="IPR000690">
    <property type="entry name" value="Matrin/U1-C_Znf_C2H2"/>
</dbReference>
<sequence>MGRNERVNNKHYCDICRIWIENHPNNIRAHQEGGRHRYNQRKYFKSESYKEAQNKKRQDEIQEELQKMSGGATKVGEGVRKSIQKPRINQNIKFKNNAFIPQNSIDSTQSRDRLETHDKRCCSREICNINNYLGYSHASENSSKSQEARIGEWEEVKRGESVFNGDTSDEYIKNPFISYNNDKGIEIRNNTVSMFNSGFIGSDEYEGFHLNNNLNYDSKEGSKQKIQVKFNSRKLPSQSFRSL</sequence>
<comment type="caution">
    <text evidence="7">The sequence shown here is derived from an EMBL/GenBank/DDBJ whole genome shotgun (WGS) entry which is preliminary data.</text>
</comment>
<proteinExistence type="predicted"/>
<keyword evidence="8" id="KW-1185">Reference proteome</keyword>
<keyword evidence="2" id="KW-0479">Metal-binding</keyword>
<evidence type="ECO:0000256" key="4">
    <source>
        <dbReference type="ARBA" id="ARBA00022833"/>
    </source>
</evidence>
<keyword evidence="4" id="KW-0862">Zinc</keyword>
<evidence type="ECO:0000256" key="1">
    <source>
        <dbReference type="ARBA" id="ARBA00004123"/>
    </source>
</evidence>
<dbReference type="AlphaFoldDB" id="A0AAV9Y2V8"/>
<dbReference type="InterPro" id="IPR036236">
    <property type="entry name" value="Znf_C2H2_sf"/>
</dbReference>
<gene>
    <name evidence="7" type="ORF">RS030_182722</name>
</gene>
<protein>
    <submittedName>
        <fullName evidence="7">U1 small nuclear ribonucleoprotein c like finger</fullName>
    </submittedName>
</protein>
<evidence type="ECO:0000313" key="8">
    <source>
        <dbReference type="Proteomes" id="UP001311799"/>
    </source>
</evidence>
<reference evidence="7 8" key="1">
    <citation type="submission" date="2023-10" db="EMBL/GenBank/DDBJ databases">
        <title>Comparative genomics analysis reveals potential genetic determinants of host preference in Cryptosporidium xiaoi.</title>
        <authorList>
            <person name="Xiao L."/>
            <person name="Li J."/>
        </authorList>
    </citation>
    <scope>NUCLEOTIDE SEQUENCE [LARGE SCALE GENOMIC DNA]</scope>
    <source>
        <strain evidence="7 8">52996</strain>
    </source>
</reference>
<dbReference type="SMART" id="SM00451">
    <property type="entry name" value="ZnF_U1"/>
    <property type="match status" value="1"/>
</dbReference>